<keyword evidence="4" id="KW-1185">Reference proteome</keyword>
<evidence type="ECO:0000256" key="2">
    <source>
        <dbReference type="SAM" id="SignalP"/>
    </source>
</evidence>
<reference evidence="3 4" key="1">
    <citation type="submission" date="2019-07" db="EMBL/GenBank/DDBJ databases">
        <title>Draft genome assembly of a fouling barnacle, Amphibalanus amphitrite (Darwin, 1854): The first reference genome for Thecostraca.</title>
        <authorList>
            <person name="Kim W."/>
        </authorList>
    </citation>
    <scope>NUCLEOTIDE SEQUENCE [LARGE SCALE GENOMIC DNA]</scope>
    <source>
        <strain evidence="3">SNU_AA5</strain>
        <tissue evidence="3">Soma without cirri and trophi</tissue>
    </source>
</reference>
<evidence type="ECO:0000313" key="3">
    <source>
        <dbReference type="EMBL" id="KAF0302620.1"/>
    </source>
</evidence>
<dbReference type="Proteomes" id="UP000440578">
    <property type="component" value="Unassembled WGS sequence"/>
</dbReference>
<dbReference type="EMBL" id="VIIS01001041">
    <property type="protein sequence ID" value="KAF0302620.1"/>
    <property type="molecule type" value="Genomic_DNA"/>
</dbReference>
<proteinExistence type="predicted"/>
<feature type="region of interest" description="Disordered" evidence="1">
    <location>
        <begin position="219"/>
        <end position="246"/>
    </location>
</feature>
<accession>A0A6A4WG56</accession>
<evidence type="ECO:0000256" key="1">
    <source>
        <dbReference type="SAM" id="MobiDB-lite"/>
    </source>
</evidence>
<evidence type="ECO:0008006" key="5">
    <source>
        <dbReference type="Google" id="ProtNLM"/>
    </source>
</evidence>
<feature type="signal peptide" evidence="2">
    <location>
        <begin position="1"/>
        <end position="28"/>
    </location>
</feature>
<gene>
    <name evidence="3" type="ORF">FJT64_025300</name>
</gene>
<keyword evidence="2" id="KW-0732">Signal</keyword>
<feature type="chain" id="PRO_5025642044" description="EB domain-containing protein" evidence="2">
    <location>
        <begin position="29"/>
        <end position="287"/>
    </location>
</feature>
<dbReference type="AlphaFoldDB" id="A0A6A4WG56"/>
<evidence type="ECO:0000313" key="4">
    <source>
        <dbReference type="Proteomes" id="UP000440578"/>
    </source>
</evidence>
<protein>
    <recommendedName>
        <fullName evidence="5">EB domain-containing protein</fullName>
    </recommendedName>
</protein>
<sequence>MGAVSRPLLMLLLCPLLFGLLSRLSVRAQQQSGVGDTPYWHLAGGTAPLQLTVLPAPWSPAQLTQSEPVLTSFSARSECLCRQACLVSLRCLSYVLGPGRLCRLYRRRGSPGALTTTAAGTDYHRTYFGYDWTTDTTTTATTSDGVLMYRAGVALPGDFCTDTGECTAAVSSAHCLEHRCFCLDSTDRVCASLLPNAGAESGTVEPGAAAIQTGDVTTGSGAVTAESTTPLVKTTAPSGQALTSENDTASTSHYHYRYIHRNENHYNDYVYICSHSSCHNYHNFCRH</sequence>
<organism evidence="3 4">
    <name type="scientific">Amphibalanus amphitrite</name>
    <name type="common">Striped barnacle</name>
    <name type="synonym">Balanus amphitrite</name>
    <dbReference type="NCBI Taxonomy" id="1232801"/>
    <lineage>
        <taxon>Eukaryota</taxon>
        <taxon>Metazoa</taxon>
        <taxon>Ecdysozoa</taxon>
        <taxon>Arthropoda</taxon>
        <taxon>Crustacea</taxon>
        <taxon>Multicrustacea</taxon>
        <taxon>Cirripedia</taxon>
        <taxon>Thoracica</taxon>
        <taxon>Thoracicalcarea</taxon>
        <taxon>Balanomorpha</taxon>
        <taxon>Balanoidea</taxon>
        <taxon>Balanidae</taxon>
        <taxon>Amphibalaninae</taxon>
        <taxon>Amphibalanus</taxon>
    </lineage>
</organism>
<comment type="caution">
    <text evidence="3">The sequence shown here is derived from an EMBL/GenBank/DDBJ whole genome shotgun (WGS) entry which is preliminary data.</text>
</comment>
<name>A0A6A4WG56_AMPAM</name>